<name>F4S089_MELLP</name>
<gene>
    <name evidence="9" type="ORF">MELLADRAFT_124064</name>
</gene>
<feature type="domain" description="Thioredoxin" evidence="8">
    <location>
        <begin position="15"/>
        <end position="142"/>
    </location>
</feature>
<dbReference type="SUPFAM" id="SSF47933">
    <property type="entry name" value="ERP29 C domain-like"/>
    <property type="match status" value="1"/>
</dbReference>
<comment type="catalytic activity">
    <reaction evidence="1">
        <text>Catalyzes the rearrangement of -S-S- bonds in proteins.</text>
        <dbReference type="EC" id="5.3.4.1"/>
    </reaction>
</comment>
<dbReference type="GO" id="GO:0006457">
    <property type="term" value="P:protein folding"/>
    <property type="evidence" value="ECO:0007669"/>
    <property type="project" value="TreeGrafter"/>
</dbReference>
<evidence type="ECO:0000313" key="10">
    <source>
        <dbReference type="Proteomes" id="UP000001072"/>
    </source>
</evidence>
<protein>
    <recommendedName>
        <fullName evidence="3">protein disulfide-isomerase</fullName>
        <ecNumber evidence="3">5.3.4.1</ecNumber>
    </recommendedName>
</protein>
<accession>F4S089</accession>
<evidence type="ECO:0000256" key="4">
    <source>
        <dbReference type="ARBA" id="ARBA00023157"/>
    </source>
</evidence>
<dbReference type="Gene3D" id="3.40.30.10">
    <property type="entry name" value="Glutaredoxin"/>
    <property type="match status" value="1"/>
</dbReference>
<dbReference type="GO" id="GO:0005783">
    <property type="term" value="C:endoplasmic reticulum"/>
    <property type="evidence" value="ECO:0007669"/>
    <property type="project" value="InterPro"/>
</dbReference>
<dbReference type="STRING" id="747676.F4S089"/>
<dbReference type="eggNOG" id="KOG0191">
    <property type="taxonomic scope" value="Eukaryota"/>
</dbReference>
<keyword evidence="6" id="KW-0676">Redox-active center</keyword>
<comment type="similarity">
    <text evidence="2">Belongs to the protein disulfide isomerase family.</text>
</comment>
<dbReference type="InterPro" id="IPR017937">
    <property type="entry name" value="Thioredoxin_CS"/>
</dbReference>
<feature type="chain" id="PRO_5003321174" description="protein disulfide-isomerase" evidence="7">
    <location>
        <begin position="25"/>
        <end position="287"/>
    </location>
</feature>
<dbReference type="OrthoDB" id="10264505at2759"/>
<dbReference type="Proteomes" id="UP000001072">
    <property type="component" value="Unassembled WGS sequence"/>
</dbReference>
<proteinExistence type="inferred from homology"/>
<dbReference type="SUPFAM" id="SSF52833">
    <property type="entry name" value="Thioredoxin-like"/>
    <property type="match status" value="1"/>
</dbReference>
<dbReference type="PANTHER" id="PTHR45672:SF11">
    <property type="entry name" value="PROTEIN DISULFIDE-ISOMERASE C17H9.14C"/>
    <property type="match status" value="1"/>
</dbReference>
<keyword evidence="4" id="KW-1015">Disulfide bond</keyword>
<dbReference type="HOGENOM" id="CLU_038617_0_0_1"/>
<keyword evidence="5" id="KW-0413">Isomerase</keyword>
<dbReference type="PANTHER" id="PTHR45672">
    <property type="entry name" value="PROTEIN DISULFIDE-ISOMERASE C17H9.14C-RELATED"/>
    <property type="match status" value="1"/>
</dbReference>
<feature type="signal peptide" evidence="7">
    <location>
        <begin position="1"/>
        <end position="24"/>
    </location>
</feature>
<dbReference type="PROSITE" id="PS51352">
    <property type="entry name" value="THIOREDOXIN_2"/>
    <property type="match status" value="1"/>
</dbReference>
<evidence type="ECO:0000259" key="8">
    <source>
        <dbReference type="PROSITE" id="PS51352"/>
    </source>
</evidence>
<dbReference type="InParanoid" id="F4S089"/>
<dbReference type="GO" id="GO:0003756">
    <property type="term" value="F:protein disulfide isomerase activity"/>
    <property type="evidence" value="ECO:0007669"/>
    <property type="project" value="UniProtKB-EC"/>
</dbReference>
<evidence type="ECO:0000313" key="9">
    <source>
        <dbReference type="EMBL" id="EGG01917.1"/>
    </source>
</evidence>
<dbReference type="InterPro" id="IPR036356">
    <property type="entry name" value="ERp29_C_sf"/>
</dbReference>
<evidence type="ECO:0000256" key="7">
    <source>
        <dbReference type="SAM" id="SignalP"/>
    </source>
</evidence>
<evidence type="ECO:0000256" key="6">
    <source>
        <dbReference type="ARBA" id="ARBA00023284"/>
    </source>
</evidence>
<dbReference type="Gene3D" id="1.20.1150.12">
    <property type="entry name" value="Endoplasmic reticulum resident protein 29, C-terminal domain"/>
    <property type="match status" value="1"/>
</dbReference>
<dbReference type="InterPro" id="IPR051063">
    <property type="entry name" value="PDI"/>
</dbReference>
<keyword evidence="10" id="KW-1185">Reference proteome</keyword>
<dbReference type="InterPro" id="IPR011679">
    <property type="entry name" value="ERp29_C"/>
</dbReference>
<dbReference type="CDD" id="cd00238">
    <property type="entry name" value="ERp29c"/>
    <property type="match status" value="1"/>
</dbReference>
<dbReference type="EMBL" id="GL883134">
    <property type="protein sequence ID" value="EGG01917.1"/>
    <property type="molecule type" value="Genomic_DNA"/>
</dbReference>
<dbReference type="VEuPathDB" id="FungiDB:MELLADRAFT_124064"/>
<dbReference type="FunCoup" id="F4S089">
    <property type="interactions" value="194"/>
</dbReference>
<dbReference type="RefSeq" id="XP_007414751.1">
    <property type="nucleotide sequence ID" value="XM_007414689.1"/>
</dbReference>
<dbReference type="KEGG" id="mlr:MELLADRAFT_124064"/>
<dbReference type="Pfam" id="PF00085">
    <property type="entry name" value="Thioredoxin"/>
    <property type="match status" value="1"/>
</dbReference>
<evidence type="ECO:0000256" key="1">
    <source>
        <dbReference type="ARBA" id="ARBA00001182"/>
    </source>
</evidence>
<sequence>MKQSNSMLLGSFFFTLIGLNAVMAGLEDAKHSVKLDHANFDAQIQNPEVGTLVAFFAPWCGHCKSLLGTWDTIAQTFASDSKCRVGHLDANEASNRDLATRFSVSGFPTIKFLYKDTSKAALDYQGPRTPEAFIKFLNENCGTHRASGGLLLPEAGRVAGLDTLVAEFVGLPVSGHASLIKKATELASSANETLANYYVKVMNKIGTDESWVTKEASRLKKLAEKSATMSSAKFEELQIKQNILQVFISAKEKLSEAAGSVKEGAQKTAETVKETAEQVIDKVTGEL</sequence>
<organism evidence="10">
    <name type="scientific">Melampsora larici-populina (strain 98AG31 / pathotype 3-4-7)</name>
    <name type="common">Poplar leaf rust fungus</name>
    <dbReference type="NCBI Taxonomy" id="747676"/>
    <lineage>
        <taxon>Eukaryota</taxon>
        <taxon>Fungi</taxon>
        <taxon>Dikarya</taxon>
        <taxon>Basidiomycota</taxon>
        <taxon>Pucciniomycotina</taxon>
        <taxon>Pucciniomycetes</taxon>
        <taxon>Pucciniales</taxon>
        <taxon>Melampsoraceae</taxon>
        <taxon>Melampsora</taxon>
    </lineage>
</organism>
<keyword evidence="7" id="KW-0732">Signal</keyword>
<dbReference type="InterPro" id="IPR013766">
    <property type="entry name" value="Thioredoxin_domain"/>
</dbReference>
<dbReference type="GeneID" id="18926598"/>
<evidence type="ECO:0000256" key="3">
    <source>
        <dbReference type="ARBA" id="ARBA00012723"/>
    </source>
</evidence>
<evidence type="ECO:0000256" key="5">
    <source>
        <dbReference type="ARBA" id="ARBA00023235"/>
    </source>
</evidence>
<dbReference type="PROSITE" id="PS00194">
    <property type="entry name" value="THIOREDOXIN_1"/>
    <property type="match status" value="1"/>
</dbReference>
<evidence type="ECO:0000256" key="2">
    <source>
        <dbReference type="ARBA" id="ARBA00006347"/>
    </source>
</evidence>
<dbReference type="Pfam" id="PF07749">
    <property type="entry name" value="ERp29"/>
    <property type="match status" value="1"/>
</dbReference>
<dbReference type="InterPro" id="IPR036249">
    <property type="entry name" value="Thioredoxin-like_sf"/>
</dbReference>
<dbReference type="EC" id="5.3.4.1" evidence="3"/>
<reference evidence="10" key="1">
    <citation type="journal article" date="2011" name="Proc. Natl. Acad. Sci. U.S.A.">
        <title>Obligate biotrophy features unraveled by the genomic analysis of rust fungi.</title>
        <authorList>
            <person name="Duplessis S."/>
            <person name="Cuomo C.A."/>
            <person name="Lin Y.-C."/>
            <person name="Aerts A."/>
            <person name="Tisserant E."/>
            <person name="Veneault-Fourrey C."/>
            <person name="Joly D.L."/>
            <person name="Hacquard S."/>
            <person name="Amselem J."/>
            <person name="Cantarel B.L."/>
            <person name="Chiu R."/>
            <person name="Coutinho P.M."/>
            <person name="Feau N."/>
            <person name="Field M."/>
            <person name="Frey P."/>
            <person name="Gelhaye E."/>
            <person name="Goldberg J."/>
            <person name="Grabherr M.G."/>
            <person name="Kodira C.D."/>
            <person name="Kohler A."/>
            <person name="Kuees U."/>
            <person name="Lindquist E.A."/>
            <person name="Lucas S.M."/>
            <person name="Mago R."/>
            <person name="Mauceli E."/>
            <person name="Morin E."/>
            <person name="Murat C."/>
            <person name="Pangilinan J.L."/>
            <person name="Park R."/>
            <person name="Pearson M."/>
            <person name="Quesneville H."/>
            <person name="Rouhier N."/>
            <person name="Sakthikumar S."/>
            <person name="Salamov A.A."/>
            <person name="Schmutz J."/>
            <person name="Selles B."/>
            <person name="Shapiro H."/>
            <person name="Tanguay P."/>
            <person name="Tuskan G.A."/>
            <person name="Henrissat B."/>
            <person name="Van de Peer Y."/>
            <person name="Rouze P."/>
            <person name="Ellis J.G."/>
            <person name="Dodds P.N."/>
            <person name="Schein J.E."/>
            <person name="Zhong S."/>
            <person name="Hamelin R.C."/>
            <person name="Grigoriev I.V."/>
            <person name="Szabo L.J."/>
            <person name="Martin F."/>
        </authorList>
    </citation>
    <scope>NUCLEOTIDE SEQUENCE [LARGE SCALE GENOMIC DNA]</scope>
    <source>
        <strain evidence="10">98AG31 / pathotype 3-4-7</strain>
    </source>
</reference>
<dbReference type="AlphaFoldDB" id="F4S089"/>